<keyword evidence="3" id="KW-1185">Reference proteome</keyword>
<sequence length="212" mass="24073">MVSCGVGVRRPILRQGTVASSTVGSPPFAQPSSSTTTTQRRRRTPTPRQPRRILRSAAPMPNSRDRRIRMCHWGRVTEFFRHYKGGVCLWSYKPLEHAYDAYTKYQRLEDVFGLFQKHFQRLVTTESLERAVIHQFGQNLKRQIQKDDLGIPIFFSAGEPPSPRAAHAAAAVGTMVLFQGGIGPAGHSTDDLYVLDMSNDKYRCPRYRYSTI</sequence>
<dbReference type="EMBL" id="PKPP01004173">
    <property type="protein sequence ID" value="PWA65698.1"/>
    <property type="molecule type" value="Genomic_DNA"/>
</dbReference>
<accession>A0A2U1MWR5</accession>
<dbReference type="PANTHER" id="PTHR46422">
    <property type="entry name" value="SERINE/THREONINE-PROTEIN PHOSPHATASE BSL3"/>
    <property type="match status" value="1"/>
</dbReference>
<comment type="caution">
    <text evidence="2">The sequence shown here is derived from an EMBL/GenBank/DDBJ whole genome shotgun (WGS) entry which is preliminary data.</text>
</comment>
<dbReference type="PANTHER" id="PTHR46422:SF6">
    <property type="entry name" value="SERINE_THREONINE-PROTEIN PHOSPHATASE BSL1"/>
    <property type="match status" value="1"/>
</dbReference>
<evidence type="ECO:0000256" key="1">
    <source>
        <dbReference type="SAM" id="MobiDB-lite"/>
    </source>
</evidence>
<feature type="region of interest" description="Disordered" evidence="1">
    <location>
        <begin position="17"/>
        <end position="63"/>
    </location>
</feature>
<gene>
    <name evidence="2" type="ORF">CTI12_AA331210</name>
</gene>
<feature type="compositionally biased region" description="Basic residues" evidence="1">
    <location>
        <begin position="39"/>
        <end position="54"/>
    </location>
</feature>
<dbReference type="AlphaFoldDB" id="A0A2U1MWR5"/>
<reference evidence="2 3" key="1">
    <citation type="journal article" date="2018" name="Mol. Plant">
        <title>The genome of Artemisia annua provides insight into the evolution of Asteraceae family and artemisinin biosynthesis.</title>
        <authorList>
            <person name="Shen Q."/>
            <person name="Zhang L."/>
            <person name="Liao Z."/>
            <person name="Wang S."/>
            <person name="Yan T."/>
            <person name="Shi P."/>
            <person name="Liu M."/>
            <person name="Fu X."/>
            <person name="Pan Q."/>
            <person name="Wang Y."/>
            <person name="Lv Z."/>
            <person name="Lu X."/>
            <person name="Zhang F."/>
            <person name="Jiang W."/>
            <person name="Ma Y."/>
            <person name="Chen M."/>
            <person name="Hao X."/>
            <person name="Li L."/>
            <person name="Tang Y."/>
            <person name="Lv G."/>
            <person name="Zhou Y."/>
            <person name="Sun X."/>
            <person name="Brodelius P.E."/>
            <person name="Rose J.K.C."/>
            <person name="Tang K."/>
        </authorList>
    </citation>
    <scope>NUCLEOTIDE SEQUENCE [LARGE SCALE GENOMIC DNA]</scope>
    <source>
        <strain evidence="3">cv. Huhao1</strain>
        <tissue evidence="2">Leaf</tissue>
    </source>
</reference>
<dbReference type="Gene3D" id="2.120.10.80">
    <property type="entry name" value="Kelch-type beta propeller"/>
    <property type="match status" value="1"/>
</dbReference>
<dbReference type="STRING" id="35608.A0A2U1MWR5"/>
<dbReference type="InterPro" id="IPR015915">
    <property type="entry name" value="Kelch-typ_b-propeller"/>
</dbReference>
<evidence type="ECO:0000313" key="3">
    <source>
        <dbReference type="Proteomes" id="UP000245207"/>
    </source>
</evidence>
<protein>
    <submittedName>
        <fullName evidence="2">Serine/threonine-protein phosphatase BSL1</fullName>
    </submittedName>
</protein>
<evidence type="ECO:0000313" key="2">
    <source>
        <dbReference type="EMBL" id="PWA65698.1"/>
    </source>
</evidence>
<dbReference type="Proteomes" id="UP000245207">
    <property type="component" value="Unassembled WGS sequence"/>
</dbReference>
<organism evidence="2 3">
    <name type="scientific">Artemisia annua</name>
    <name type="common">Sweet wormwood</name>
    <dbReference type="NCBI Taxonomy" id="35608"/>
    <lineage>
        <taxon>Eukaryota</taxon>
        <taxon>Viridiplantae</taxon>
        <taxon>Streptophyta</taxon>
        <taxon>Embryophyta</taxon>
        <taxon>Tracheophyta</taxon>
        <taxon>Spermatophyta</taxon>
        <taxon>Magnoliopsida</taxon>
        <taxon>eudicotyledons</taxon>
        <taxon>Gunneridae</taxon>
        <taxon>Pentapetalae</taxon>
        <taxon>asterids</taxon>
        <taxon>campanulids</taxon>
        <taxon>Asterales</taxon>
        <taxon>Asteraceae</taxon>
        <taxon>Asteroideae</taxon>
        <taxon>Anthemideae</taxon>
        <taxon>Artemisiinae</taxon>
        <taxon>Artemisia</taxon>
    </lineage>
</organism>
<proteinExistence type="predicted"/>
<name>A0A2U1MWR5_ARTAN</name>
<dbReference type="SUPFAM" id="SSF117281">
    <property type="entry name" value="Kelch motif"/>
    <property type="match status" value="1"/>
</dbReference>